<feature type="region of interest" description="Disordered" evidence="1">
    <location>
        <begin position="1"/>
        <end position="29"/>
    </location>
</feature>
<name>A0A9Q7XVD8_9BURK</name>
<evidence type="ECO:0000313" key="2">
    <source>
        <dbReference type="EMBL" id="SPD66865.1"/>
    </source>
</evidence>
<accession>A0A9Q7XVD8</accession>
<evidence type="ECO:0000256" key="1">
    <source>
        <dbReference type="SAM" id="MobiDB-lite"/>
    </source>
</evidence>
<feature type="region of interest" description="Disordered" evidence="1">
    <location>
        <begin position="69"/>
        <end position="89"/>
    </location>
</feature>
<dbReference type="EMBL" id="LT984814">
    <property type="protein sequence ID" value="SPD66865.1"/>
    <property type="molecule type" value="Genomic_DNA"/>
</dbReference>
<proteinExistence type="predicted"/>
<gene>
    <name evidence="2" type="ORF">CBM2636_MP10501</name>
</gene>
<protein>
    <submittedName>
        <fullName evidence="2">Uncharacterized protein</fullName>
    </submittedName>
</protein>
<sequence>MIGQQSPAVATSHGHLRSNRPDPRLSSAPAEVRCVQPSVGAAGAAIVLFLNQKNRPCTNETHPAVAFRPAMAGGRHPDPGIDACRLRRR</sequence>
<evidence type="ECO:0000313" key="3">
    <source>
        <dbReference type="Proteomes" id="UP000254259"/>
    </source>
</evidence>
<dbReference type="Proteomes" id="UP000254259">
    <property type="component" value="Plasmid CBM2636_mp"/>
</dbReference>
<geneLocation type="plasmid" evidence="3">
    <name>cbm2636_mp</name>
</geneLocation>
<organism evidence="2 3">
    <name type="scientific">Cupriavidus taiwanensis</name>
    <dbReference type="NCBI Taxonomy" id="164546"/>
    <lineage>
        <taxon>Bacteria</taxon>
        <taxon>Pseudomonadati</taxon>
        <taxon>Pseudomonadota</taxon>
        <taxon>Betaproteobacteria</taxon>
        <taxon>Burkholderiales</taxon>
        <taxon>Burkholderiaceae</taxon>
        <taxon>Cupriavidus</taxon>
    </lineage>
</organism>
<keyword evidence="2" id="KW-0614">Plasmid</keyword>
<dbReference type="AlphaFoldDB" id="A0A9Q7XVD8"/>
<reference evidence="2 3" key="1">
    <citation type="submission" date="2018-01" db="EMBL/GenBank/DDBJ databases">
        <authorList>
            <person name="Clerissi C."/>
        </authorList>
    </citation>
    <scope>NUCLEOTIDE SEQUENCE [LARGE SCALE GENOMIC DNA]</scope>
    <source>
        <strain evidence="2">Cupriavidus taiwanensis SWF 66322</strain>
        <plasmid evidence="3">cbm2636_mp</plasmid>
    </source>
</reference>